<dbReference type="EMBL" id="JAMOIL010000037">
    <property type="protein sequence ID" value="MCM0622490.1"/>
    <property type="molecule type" value="Genomic_DNA"/>
</dbReference>
<organism evidence="1 2">
    <name type="scientific">Nocardioides bruguierae</name>
    <dbReference type="NCBI Taxonomy" id="2945102"/>
    <lineage>
        <taxon>Bacteria</taxon>
        <taxon>Bacillati</taxon>
        <taxon>Actinomycetota</taxon>
        <taxon>Actinomycetes</taxon>
        <taxon>Propionibacteriales</taxon>
        <taxon>Nocardioidaceae</taxon>
        <taxon>Nocardioides</taxon>
    </lineage>
</organism>
<comment type="caution">
    <text evidence="1">The sequence shown here is derived from an EMBL/GenBank/DDBJ whole genome shotgun (WGS) entry which is preliminary data.</text>
</comment>
<protein>
    <submittedName>
        <fullName evidence="1">Uncharacterized protein</fullName>
    </submittedName>
</protein>
<keyword evidence="2" id="KW-1185">Reference proteome</keyword>
<dbReference type="AlphaFoldDB" id="A0A9X2DB76"/>
<proteinExistence type="predicted"/>
<accession>A0A9X2DB76</accession>
<dbReference type="RefSeq" id="WP_250828697.1">
    <property type="nucleotide sequence ID" value="NZ_JAMOIL010000037.1"/>
</dbReference>
<name>A0A9X2DB76_9ACTN</name>
<dbReference type="Proteomes" id="UP001139485">
    <property type="component" value="Unassembled WGS sequence"/>
</dbReference>
<gene>
    <name evidence="1" type="ORF">M8330_19555</name>
</gene>
<evidence type="ECO:0000313" key="1">
    <source>
        <dbReference type="EMBL" id="MCM0622490.1"/>
    </source>
</evidence>
<evidence type="ECO:0000313" key="2">
    <source>
        <dbReference type="Proteomes" id="UP001139485"/>
    </source>
</evidence>
<sequence>MADLDRHYEIGACVYDVTPEQAEDLFTKIADLVHEHEGMASGGWNSEGSDVLPDPHVELERLRATVARVEALAEAGVGFDMTPTMPGHGVAYVAWQGYIQRLDDAWTDRLRAAIGGGSDA</sequence>
<reference evidence="1" key="1">
    <citation type="submission" date="2022-05" db="EMBL/GenBank/DDBJ databases">
        <authorList>
            <person name="Tuo L."/>
        </authorList>
    </citation>
    <scope>NUCLEOTIDE SEQUENCE</scope>
    <source>
        <strain evidence="1">BSK12Z-4</strain>
    </source>
</reference>